<dbReference type="PANTHER" id="PTHR13353:SF5">
    <property type="entry name" value="TRANSMEMBRANE PROTEIN 19"/>
    <property type="match status" value="1"/>
</dbReference>
<feature type="region of interest" description="Disordered" evidence="6">
    <location>
        <begin position="529"/>
        <end position="561"/>
    </location>
</feature>
<feature type="domain" description="Stress-response A/B barrel" evidence="8">
    <location>
        <begin position="3"/>
        <end position="104"/>
    </location>
</feature>
<dbReference type="SUPFAM" id="SSF54909">
    <property type="entry name" value="Dimeric alpha+beta barrel"/>
    <property type="match status" value="1"/>
</dbReference>
<dbReference type="Pfam" id="PF01940">
    <property type="entry name" value="DUF92"/>
    <property type="match status" value="1"/>
</dbReference>
<feature type="transmembrane region" description="Helical" evidence="7">
    <location>
        <begin position="404"/>
        <end position="427"/>
    </location>
</feature>
<gene>
    <name evidence="9" type="ORF">Purlil1_3898</name>
</gene>
<evidence type="ECO:0000256" key="6">
    <source>
        <dbReference type="SAM" id="MobiDB-lite"/>
    </source>
</evidence>
<evidence type="ECO:0000256" key="7">
    <source>
        <dbReference type="SAM" id="Phobius"/>
    </source>
</evidence>
<dbReference type="InterPro" id="IPR002794">
    <property type="entry name" value="DUF92_TMEM19"/>
</dbReference>
<organism evidence="9 10">
    <name type="scientific">Purpureocillium lilacinum</name>
    <name type="common">Paecilomyces lilacinus</name>
    <dbReference type="NCBI Taxonomy" id="33203"/>
    <lineage>
        <taxon>Eukaryota</taxon>
        <taxon>Fungi</taxon>
        <taxon>Dikarya</taxon>
        <taxon>Ascomycota</taxon>
        <taxon>Pezizomycotina</taxon>
        <taxon>Sordariomycetes</taxon>
        <taxon>Hypocreomycetidae</taxon>
        <taxon>Hypocreales</taxon>
        <taxon>Ophiocordycipitaceae</taxon>
        <taxon>Purpureocillium</taxon>
    </lineage>
</organism>
<name>A0ABR0C4Z6_PURLI</name>
<dbReference type="PANTHER" id="PTHR13353">
    <property type="entry name" value="TRANSMEMBRANE PROTEIN 19"/>
    <property type="match status" value="1"/>
</dbReference>
<comment type="similarity">
    <text evidence="2">Belongs to the TMEM19 family.</text>
</comment>
<comment type="caution">
    <text evidence="9">The sequence shown here is derived from an EMBL/GenBank/DDBJ whole genome shotgun (WGS) entry which is preliminary data.</text>
</comment>
<keyword evidence="5 7" id="KW-0472">Membrane</keyword>
<evidence type="ECO:0000256" key="4">
    <source>
        <dbReference type="ARBA" id="ARBA00022989"/>
    </source>
</evidence>
<evidence type="ECO:0000313" key="9">
    <source>
        <dbReference type="EMBL" id="KAK4091468.1"/>
    </source>
</evidence>
<dbReference type="InterPro" id="IPR013097">
    <property type="entry name" value="Dabb"/>
</dbReference>
<proteinExistence type="inferred from homology"/>
<accession>A0ABR0C4Z6</accession>
<feature type="transmembrane region" description="Helical" evidence="7">
    <location>
        <begin position="267"/>
        <end position="284"/>
    </location>
</feature>
<evidence type="ECO:0000259" key="8">
    <source>
        <dbReference type="PROSITE" id="PS51502"/>
    </source>
</evidence>
<evidence type="ECO:0000256" key="1">
    <source>
        <dbReference type="ARBA" id="ARBA00004141"/>
    </source>
</evidence>
<dbReference type="EMBL" id="JAWRVI010000011">
    <property type="protein sequence ID" value="KAK4091468.1"/>
    <property type="molecule type" value="Genomic_DNA"/>
</dbReference>
<feature type="region of interest" description="Disordered" evidence="6">
    <location>
        <begin position="677"/>
        <end position="787"/>
    </location>
</feature>
<reference evidence="9 10" key="1">
    <citation type="journal article" date="2024" name="Microbiol. Resour. Announc.">
        <title>Genome annotations for the ascomycete fungi Trichoderma harzianum, Trichoderma aggressivum, and Purpureocillium lilacinum.</title>
        <authorList>
            <person name="Beijen E.P.W."/>
            <person name="Ohm R.A."/>
        </authorList>
    </citation>
    <scope>NUCLEOTIDE SEQUENCE [LARGE SCALE GENOMIC DNA]</scope>
    <source>
        <strain evidence="9 10">CBS 150709</strain>
    </source>
</reference>
<feature type="compositionally biased region" description="Low complexity" evidence="6">
    <location>
        <begin position="712"/>
        <end position="729"/>
    </location>
</feature>
<keyword evidence="10" id="KW-1185">Reference proteome</keyword>
<evidence type="ECO:0000256" key="3">
    <source>
        <dbReference type="ARBA" id="ARBA00022692"/>
    </source>
</evidence>
<feature type="transmembrane region" description="Helical" evidence="7">
    <location>
        <begin position="452"/>
        <end position="474"/>
    </location>
</feature>
<sequence>MTIYHIVLFEFKSDLTKEQIQEASEGMVALQEKLMHPVTKKPYVKRWGGINNSPEGRARGMTHGYLCLFENEQDRTYYLEEDPDHKEWVQFVKPFISNAQAMAKNMLSSNDGKINFKNPEYLGDKDHITVIDRALPNPFFPRFSRMGVVRVNLQPIETSRPTLVEAAGSPFPRLTFYGGWFSRELPSKGVRHRQTRPQPSLVGPPDAPSPVVAVVASSPVTMKPIIAVPATAALVLRAWKKKSLTPAGLVAATLTAVAHAYHPWNLPFVLLCVFFLAGTRVTHIKENVKATLTMHSRGTSGGEGPRTHVQVFANSLMASILTVLHAYQLRARAAAFVDTNTPNPKGSMCYSWGGDLLVVGIIANYAAVAADTFSSELGILAKSEPRLITSWNLRKVPRGTNGGVTVMGLGAGLFGSMVIVTAAMLFLPSCTPETAPALGGGMPWSLDQRRTFMAFLIGWGALGSVLDSFLGGLFQRSVRDVRSGKIVEGEGGERVLVSASTDPVAGGSSKRAEAKAAALAGADGGKANDKLGASAVDEDDEDEDRYSISNKHRKSSFGDQRPSRVVESGWDLLDNNDVNFLMASMMSIGAMAVASWYWAPPPIIESIEGLAARRKAQGDAGSHRQVPIVVRLFPQIHTFNLAARPGGEEASPVSHPYARANSTLAVGFISQLTSCNDPVVDDESSGRGRTARRLLDMRPHPVASQETHVGVPAPAAARPLPQRLLPLSESGEESADSKGGGGGGPGKSRTGVGRYVSEPESGVARSERGAKLNSSGTQHEGSKSIEP</sequence>
<dbReference type="Proteomes" id="UP001287286">
    <property type="component" value="Unassembled WGS sequence"/>
</dbReference>
<keyword evidence="4 7" id="KW-1133">Transmembrane helix</keyword>
<dbReference type="InterPro" id="IPR011008">
    <property type="entry name" value="Dimeric_a/b-barrel"/>
</dbReference>
<evidence type="ECO:0000313" key="10">
    <source>
        <dbReference type="Proteomes" id="UP001287286"/>
    </source>
</evidence>
<dbReference type="PROSITE" id="PS51502">
    <property type="entry name" value="S_R_A_B_BARREL"/>
    <property type="match status" value="1"/>
</dbReference>
<evidence type="ECO:0000256" key="5">
    <source>
        <dbReference type="ARBA" id="ARBA00023136"/>
    </source>
</evidence>
<evidence type="ECO:0000256" key="2">
    <source>
        <dbReference type="ARBA" id="ARBA00009012"/>
    </source>
</evidence>
<comment type="subcellular location">
    <subcellularLocation>
        <location evidence="1">Membrane</location>
        <topology evidence="1">Multi-pass membrane protein</topology>
    </subcellularLocation>
</comment>
<dbReference type="Pfam" id="PF07876">
    <property type="entry name" value="Dabb"/>
    <property type="match status" value="1"/>
</dbReference>
<keyword evidence="3 7" id="KW-0812">Transmembrane</keyword>
<protein>
    <recommendedName>
        <fullName evidence="8">Stress-response A/B barrel domain-containing protein</fullName>
    </recommendedName>
</protein>
<feature type="transmembrane region" description="Helical" evidence="7">
    <location>
        <begin position="578"/>
        <end position="599"/>
    </location>
</feature>
<dbReference type="SMART" id="SM00886">
    <property type="entry name" value="Dabb"/>
    <property type="match status" value="1"/>
</dbReference>
<dbReference type="Gene3D" id="3.30.70.100">
    <property type="match status" value="1"/>
</dbReference>